<keyword evidence="1" id="KW-1133">Transmembrane helix</keyword>
<evidence type="ECO:0000313" key="2">
    <source>
        <dbReference type="EMBL" id="SDN05656.1"/>
    </source>
</evidence>
<keyword evidence="3" id="KW-1185">Reference proteome</keyword>
<keyword evidence="1" id="KW-0812">Transmembrane</keyword>
<proteinExistence type="predicted"/>
<dbReference type="STRING" id="996166.SAMN05192554_11374"/>
<reference evidence="2 3" key="1">
    <citation type="submission" date="2016-10" db="EMBL/GenBank/DDBJ databases">
        <authorList>
            <person name="de Groot N.N."/>
        </authorList>
    </citation>
    <scope>NUCLEOTIDE SEQUENCE [LARGE SCALE GENOMIC DNA]</scope>
    <source>
        <strain evidence="3">EB21,IBRC-M 10013,KCTC 4048</strain>
    </source>
</reference>
<name>A0A1G9YAJ1_9EURY</name>
<evidence type="ECO:0000256" key="1">
    <source>
        <dbReference type="SAM" id="Phobius"/>
    </source>
</evidence>
<keyword evidence="1" id="KW-0472">Membrane</keyword>
<protein>
    <submittedName>
        <fullName evidence="2">Uncharacterized protein</fullName>
    </submittedName>
</protein>
<evidence type="ECO:0000313" key="3">
    <source>
        <dbReference type="Proteomes" id="UP000199370"/>
    </source>
</evidence>
<feature type="transmembrane region" description="Helical" evidence="1">
    <location>
        <begin position="40"/>
        <end position="61"/>
    </location>
</feature>
<dbReference type="RefSeq" id="WP_089734315.1">
    <property type="nucleotide sequence ID" value="NZ_FNIA01000013.1"/>
</dbReference>
<organism evidence="2 3">
    <name type="scientific">Haloarchaeobius iranensis</name>
    <dbReference type="NCBI Taxonomy" id="996166"/>
    <lineage>
        <taxon>Archaea</taxon>
        <taxon>Methanobacteriati</taxon>
        <taxon>Methanobacteriota</taxon>
        <taxon>Stenosarchaea group</taxon>
        <taxon>Halobacteria</taxon>
        <taxon>Halobacteriales</taxon>
        <taxon>Halorubellaceae</taxon>
        <taxon>Haloarchaeobius</taxon>
    </lineage>
</organism>
<sequence length="66" mass="6073">MPGTSHPSGDADSSISGAALGGIGGAFGATVAFSTVSGPLAIAGVTAGITLAIIGIGALVFDVDLT</sequence>
<gene>
    <name evidence="2" type="ORF">SAMN05192554_11374</name>
</gene>
<dbReference type="Proteomes" id="UP000199370">
    <property type="component" value="Unassembled WGS sequence"/>
</dbReference>
<dbReference type="EMBL" id="FNIA01000013">
    <property type="protein sequence ID" value="SDN05656.1"/>
    <property type="molecule type" value="Genomic_DNA"/>
</dbReference>
<accession>A0A1G9YAJ1</accession>
<dbReference type="AlphaFoldDB" id="A0A1G9YAJ1"/>
<feature type="transmembrane region" description="Helical" evidence="1">
    <location>
        <begin position="15"/>
        <end position="33"/>
    </location>
</feature>